<comment type="caution">
    <text evidence="1">The sequence shown here is derived from an EMBL/GenBank/DDBJ whole genome shotgun (WGS) entry which is preliminary data.</text>
</comment>
<evidence type="ECO:0000313" key="1">
    <source>
        <dbReference type="EMBL" id="MDC2891235.1"/>
    </source>
</evidence>
<name>A0ABT5FJB4_9GAMM</name>
<organism evidence="1 2">
    <name type="scientific">Psychrosphaera algicola</name>
    <dbReference type="NCBI Taxonomy" id="3023714"/>
    <lineage>
        <taxon>Bacteria</taxon>
        <taxon>Pseudomonadati</taxon>
        <taxon>Pseudomonadota</taxon>
        <taxon>Gammaproteobacteria</taxon>
        <taxon>Alteromonadales</taxon>
        <taxon>Pseudoalteromonadaceae</taxon>
        <taxon>Psychrosphaera</taxon>
    </lineage>
</organism>
<reference evidence="1 2" key="1">
    <citation type="submission" date="2023-01" db="EMBL/GenBank/DDBJ databases">
        <title>Psychrosphaera sp. nov., isolated from marine algae.</title>
        <authorList>
            <person name="Bayburt H."/>
            <person name="Choi B.J."/>
            <person name="Kim J.M."/>
            <person name="Choi D.G."/>
            <person name="Jeon C.O."/>
        </authorList>
    </citation>
    <scope>NUCLEOTIDE SEQUENCE [LARGE SCALE GENOMIC DNA]</scope>
    <source>
        <strain evidence="1 2">G1-22</strain>
    </source>
</reference>
<keyword evidence="2" id="KW-1185">Reference proteome</keyword>
<accession>A0ABT5FJB4</accession>
<proteinExistence type="predicted"/>
<dbReference type="Proteomes" id="UP001528411">
    <property type="component" value="Unassembled WGS sequence"/>
</dbReference>
<gene>
    <name evidence="1" type="ORF">PN838_23920</name>
</gene>
<evidence type="ECO:0000313" key="2">
    <source>
        <dbReference type="Proteomes" id="UP001528411"/>
    </source>
</evidence>
<protein>
    <submittedName>
        <fullName evidence="1">Uncharacterized protein</fullName>
    </submittedName>
</protein>
<dbReference type="EMBL" id="JAQOMS010000002">
    <property type="protein sequence ID" value="MDC2891235.1"/>
    <property type="molecule type" value="Genomic_DNA"/>
</dbReference>
<dbReference type="RefSeq" id="WP_215964076.1">
    <property type="nucleotide sequence ID" value="NZ_JAQOMS010000002.1"/>
</dbReference>
<sequence length="110" mass="12863">MESLLRNIQYGLMDYIEGDDDPDYNVEDVDACIKLLIDFHHLVQSKGRNLDEALVLVRDLVLALNDLNLKCDECLIETDQREQICEFIFRVLDDANILFDGDVTEEWRAW</sequence>